<proteinExistence type="predicted"/>
<name>F9XRL6_ZYMTI</name>
<evidence type="ECO:0000256" key="1">
    <source>
        <dbReference type="SAM" id="MobiDB-lite"/>
    </source>
</evidence>
<dbReference type="Proteomes" id="UP000008062">
    <property type="component" value="Chromosome 18"/>
</dbReference>
<feature type="region of interest" description="Disordered" evidence="1">
    <location>
        <begin position="269"/>
        <end position="293"/>
    </location>
</feature>
<accession>F9XRL6</accession>
<evidence type="ECO:0000313" key="2">
    <source>
        <dbReference type="EMBL" id="EGP82106.1"/>
    </source>
</evidence>
<dbReference type="RefSeq" id="XP_003847130.1">
    <property type="nucleotide sequence ID" value="XM_003847082.1"/>
</dbReference>
<gene>
    <name evidence="2" type="ORF">MYCGRDRAFT_97862</name>
</gene>
<protein>
    <submittedName>
        <fullName evidence="2">Uncharacterized protein</fullName>
    </submittedName>
</protein>
<dbReference type="AlphaFoldDB" id="F9XRL6"/>
<dbReference type="EMBL" id="CM001213">
    <property type="protein sequence ID" value="EGP82106.1"/>
    <property type="molecule type" value="Genomic_DNA"/>
</dbReference>
<keyword evidence="3" id="KW-1185">Reference proteome</keyword>
<dbReference type="HOGENOM" id="CLU_950639_0_0_1"/>
<organism evidence="2 3">
    <name type="scientific">Zymoseptoria tritici (strain CBS 115943 / IPO323)</name>
    <name type="common">Speckled leaf blotch fungus</name>
    <name type="synonym">Septoria tritici</name>
    <dbReference type="NCBI Taxonomy" id="336722"/>
    <lineage>
        <taxon>Eukaryota</taxon>
        <taxon>Fungi</taxon>
        <taxon>Dikarya</taxon>
        <taxon>Ascomycota</taxon>
        <taxon>Pezizomycotina</taxon>
        <taxon>Dothideomycetes</taxon>
        <taxon>Dothideomycetidae</taxon>
        <taxon>Mycosphaerellales</taxon>
        <taxon>Mycosphaerellaceae</taxon>
        <taxon>Zymoseptoria</taxon>
    </lineage>
</organism>
<dbReference type="InParanoid" id="F9XRL6"/>
<dbReference type="KEGG" id="ztr:MYCGRDRAFT_97862"/>
<evidence type="ECO:0000313" key="3">
    <source>
        <dbReference type="Proteomes" id="UP000008062"/>
    </source>
</evidence>
<dbReference type="GeneID" id="13399484"/>
<sequence>MSHISGSFRDTHQNYDLLASQCIVTCTTKQEVRFVRRLRVWWLEDVHEMLFCIRFDALAYSFLMTVAPIDLPETDPVFNALKGIQIQREPTVFIRISDQDLVSLQYTMIGDSCCLGFGPENGYVWTSSNLAPTIDRDSVTSNFFDTLVTAIRRSFPSGDQDLAEFRATFSATIRQVIRQMERKGPTLADSHLYFEPSSRVQQEMLEHLRNWNCTHYEFKRFLREAARVLDIPGCPGWLLFRYGYEYILTPLPDGTFTWHWVLEPASPSRVPQEAQAGHTSQTFEDLSQGPFSA</sequence>
<reference evidence="2 3" key="1">
    <citation type="journal article" date="2011" name="PLoS Genet.">
        <title>Finished genome of the fungal wheat pathogen Mycosphaerella graminicola reveals dispensome structure, chromosome plasticity, and stealth pathogenesis.</title>
        <authorList>
            <person name="Goodwin S.B."/>
            <person name="Ben M'barek S."/>
            <person name="Dhillon B."/>
            <person name="Wittenberg A.H.J."/>
            <person name="Crane C.F."/>
            <person name="Hane J.K."/>
            <person name="Foster A.J."/>
            <person name="Van der Lee T.A.J."/>
            <person name="Grimwood J."/>
            <person name="Aerts A."/>
            <person name="Antoniw J."/>
            <person name="Bailey A."/>
            <person name="Bluhm B."/>
            <person name="Bowler J."/>
            <person name="Bristow J."/>
            <person name="van der Burgt A."/>
            <person name="Canto-Canche B."/>
            <person name="Churchill A.C.L."/>
            <person name="Conde-Ferraez L."/>
            <person name="Cools H.J."/>
            <person name="Coutinho P.M."/>
            <person name="Csukai M."/>
            <person name="Dehal P."/>
            <person name="De Wit P."/>
            <person name="Donzelli B."/>
            <person name="van de Geest H.C."/>
            <person name="van Ham R.C.H.J."/>
            <person name="Hammond-Kosack K.E."/>
            <person name="Henrissat B."/>
            <person name="Kilian A."/>
            <person name="Kobayashi A.K."/>
            <person name="Koopmann E."/>
            <person name="Kourmpetis Y."/>
            <person name="Kuzniar A."/>
            <person name="Lindquist E."/>
            <person name="Lombard V."/>
            <person name="Maliepaard C."/>
            <person name="Martins N."/>
            <person name="Mehrabi R."/>
            <person name="Nap J.P.H."/>
            <person name="Ponomarenko A."/>
            <person name="Rudd J.J."/>
            <person name="Salamov A."/>
            <person name="Schmutz J."/>
            <person name="Schouten H.J."/>
            <person name="Shapiro H."/>
            <person name="Stergiopoulos I."/>
            <person name="Torriani S.F.F."/>
            <person name="Tu H."/>
            <person name="de Vries R.P."/>
            <person name="Waalwijk C."/>
            <person name="Ware S.B."/>
            <person name="Wiebenga A."/>
            <person name="Zwiers L.-H."/>
            <person name="Oliver R.P."/>
            <person name="Grigoriev I.V."/>
            <person name="Kema G.H.J."/>
        </authorList>
    </citation>
    <scope>NUCLEOTIDE SEQUENCE [LARGE SCALE GENOMIC DNA]</scope>
    <source>
        <strain evidence="3">CBS 115943 / IPO323</strain>
    </source>
</reference>
<feature type="compositionally biased region" description="Polar residues" evidence="1">
    <location>
        <begin position="277"/>
        <end position="293"/>
    </location>
</feature>